<evidence type="ECO:0000313" key="3">
    <source>
        <dbReference type="Proteomes" id="UP001595997"/>
    </source>
</evidence>
<reference evidence="3" key="1">
    <citation type="journal article" date="2019" name="Int. J. Syst. Evol. Microbiol.">
        <title>The Global Catalogue of Microorganisms (GCM) 10K type strain sequencing project: providing services to taxonomists for standard genome sequencing and annotation.</title>
        <authorList>
            <consortium name="The Broad Institute Genomics Platform"/>
            <consortium name="The Broad Institute Genome Sequencing Center for Infectious Disease"/>
            <person name="Wu L."/>
            <person name="Ma J."/>
        </authorList>
    </citation>
    <scope>NUCLEOTIDE SEQUENCE [LARGE SCALE GENOMIC DNA]</scope>
    <source>
        <strain evidence="3">CGMCC 4.7357</strain>
    </source>
</reference>
<proteinExistence type="predicted"/>
<feature type="compositionally biased region" description="Low complexity" evidence="1">
    <location>
        <begin position="57"/>
        <end position="72"/>
    </location>
</feature>
<gene>
    <name evidence="2" type="ORF">ACFPA8_23230</name>
</gene>
<accession>A0ABV9AAW5</accession>
<feature type="compositionally biased region" description="Polar residues" evidence="1">
    <location>
        <begin position="13"/>
        <end position="29"/>
    </location>
</feature>
<feature type="compositionally biased region" description="Polar residues" evidence="1">
    <location>
        <begin position="132"/>
        <end position="142"/>
    </location>
</feature>
<dbReference type="Proteomes" id="UP001595997">
    <property type="component" value="Unassembled WGS sequence"/>
</dbReference>
<organism evidence="2 3">
    <name type="scientific">Streptomyces ovatisporus</name>
    <dbReference type="NCBI Taxonomy" id="1128682"/>
    <lineage>
        <taxon>Bacteria</taxon>
        <taxon>Bacillati</taxon>
        <taxon>Actinomycetota</taxon>
        <taxon>Actinomycetes</taxon>
        <taxon>Kitasatosporales</taxon>
        <taxon>Streptomycetaceae</taxon>
        <taxon>Streptomyces</taxon>
    </lineage>
</organism>
<comment type="caution">
    <text evidence="2">The sequence shown here is derived from an EMBL/GenBank/DDBJ whole genome shotgun (WGS) entry which is preliminary data.</text>
</comment>
<evidence type="ECO:0000313" key="2">
    <source>
        <dbReference type="EMBL" id="MFC4497047.1"/>
    </source>
</evidence>
<name>A0ABV9AAW5_9ACTN</name>
<feature type="region of interest" description="Disordered" evidence="1">
    <location>
        <begin position="1"/>
        <end position="222"/>
    </location>
</feature>
<evidence type="ECO:0000256" key="1">
    <source>
        <dbReference type="SAM" id="MobiDB-lite"/>
    </source>
</evidence>
<protein>
    <submittedName>
        <fullName evidence="2">Uncharacterized protein</fullName>
    </submittedName>
</protein>
<sequence length="283" mass="29165">MSLPAADELFRTTGGSAVQPSAPASQHTGNGEDPAGKETPAAARVPPPASELEEANAAGDTAEGADRAAAAAGDDDRGEHSAVAEGQDPGSTQGGTPPGADGPAAGEGDGEHSGRENTAQGKQTGGRRHTVPGQSGRSQGVPQNAGRGRENPEGGQVTSDVPRLGGQTQAQPLQPAAEVRAKAQPKPKPGRGTEPRTRQAAAPRRGRGANRRPSGRERHDEKITVYVSAEELMDLEHARLVLRGEHGLAVDRGRIVREAVAVVLADLESRGEASILVRRLRGR</sequence>
<dbReference type="EMBL" id="JBHSFH010000013">
    <property type="protein sequence ID" value="MFC4497047.1"/>
    <property type="molecule type" value="Genomic_DNA"/>
</dbReference>
<dbReference type="RefSeq" id="WP_386451436.1">
    <property type="nucleotide sequence ID" value="NZ_JBHSFH010000013.1"/>
</dbReference>
<keyword evidence="3" id="KW-1185">Reference proteome</keyword>